<dbReference type="PANTHER" id="PTHR47505">
    <property type="entry name" value="DNA UTILIZATION PROTEIN YHGH"/>
    <property type="match status" value="1"/>
</dbReference>
<sequence length="242" mass="27757">MKVLKTVVFPPKCPVCDKVIMGDARAYARGEGIRICKGCAKKLKWIQQPYCTCCGKPVRNERIQECGDCQRKKHFFDETRSLWVYEGEARKILERFKYFGRRDYGELIGKELARIYGGWLRKRGVDLIVPIPVSKKRMRQREYNQAALIARVVARETGIAYKENLLGRRVETLPQKNLNSIERKKNLENAFFLRENDVILKKVVLIDDIYTTGNTIDTAALVLKKSGACKVFALCGGIGKNY</sequence>
<gene>
    <name evidence="3" type="ORF">SAMN02910417_00435</name>
</gene>
<feature type="domain" description="Double zinc ribbon" evidence="2">
    <location>
        <begin position="6"/>
        <end position="70"/>
    </location>
</feature>
<dbReference type="Pfam" id="PF18912">
    <property type="entry name" value="DZR_2"/>
    <property type="match status" value="1"/>
</dbReference>
<dbReference type="InterPro" id="IPR000836">
    <property type="entry name" value="PRTase_dom"/>
</dbReference>
<protein>
    <submittedName>
        <fullName evidence="3">ComF family protein</fullName>
    </submittedName>
</protein>
<evidence type="ECO:0000313" key="3">
    <source>
        <dbReference type="EMBL" id="SDB06244.1"/>
    </source>
</evidence>
<dbReference type="InterPro" id="IPR029057">
    <property type="entry name" value="PRTase-like"/>
</dbReference>
<dbReference type="Gene3D" id="3.40.50.2020">
    <property type="match status" value="1"/>
</dbReference>
<dbReference type="InterPro" id="IPR051910">
    <property type="entry name" value="ComF/GntX_DNA_util-trans"/>
</dbReference>
<dbReference type="EMBL" id="FMXR01000005">
    <property type="protein sequence ID" value="SDB06244.1"/>
    <property type="molecule type" value="Genomic_DNA"/>
</dbReference>
<dbReference type="SUPFAM" id="SSF53271">
    <property type="entry name" value="PRTase-like"/>
    <property type="match status" value="1"/>
</dbReference>
<dbReference type="AlphaFoldDB" id="A0A1G6ACU1"/>
<dbReference type="CDD" id="cd06223">
    <property type="entry name" value="PRTases_typeI"/>
    <property type="match status" value="1"/>
</dbReference>
<evidence type="ECO:0000313" key="4">
    <source>
        <dbReference type="Proteomes" id="UP000199228"/>
    </source>
</evidence>
<name>A0A1G6ACU1_EUBOX</name>
<evidence type="ECO:0000256" key="1">
    <source>
        <dbReference type="ARBA" id="ARBA00008007"/>
    </source>
</evidence>
<keyword evidence="4" id="KW-1185">Reference proteome</keyword>
<dbReference type="STRING" id="1732.SAMN02910417_00435"/>
<dbReference type="Proteomes" id="UP000199228">
    <property type="component" value="Unassembled WGS sequence"/>
</dbReference>
<organism evidence="3 4">
    <name type="scientific">Eubacterium oxidoreducens</name>
    <dbReference type="NCBI Taxonomy" id="1732"/>
    <lineage>
        <taxon>Bacteria</taxon>
        <taxon>Bacillati</taxon>
        <taxon>Bacillota</taxon>
        <taxon>Clostridia</taxon>
        <taxon>Eubacteriales</taxon>
        <taxon>Eubacteriaceae</taxon>
        <taxon>Eubacterium</taxon>
    </lineage>
</organism>
<dbReference type="PANTHER" id="PTHR47505:SF1">
    <property type="entry name" value="DNA UTILIZATION PROTEIN YHGH"/>
    <property type="match status" value="1"/>
</dbReference>
<reference evidence="3 4" key="1">
    <citation type="submission" date="2016-10" db="EMBL/GenBank/DDBJ databases">
        <authorList>
            <person name="de Groot N.N."/>
        </authorList>
    </citation>
    <scope>NUCLEOTIDE SEQUENCE [LARGE SCALE GENOMIC DNA]</scope>
    <source>
        <strain evidence="3 4">DSM 3217</strain>
    </source>
</reference>
<accession>A0A1G6ACU1</accession>
<proteinExistence type="inferred from homology"/>
<dbReference type="InterPro" id="IPR044005">
    <property type="entry name" value="DZR_2"/>
</dbReference>
<comment type="similarity">
    <text evidence="1">Belongs to the ComF/GntX family.</text>
</comment>
<evidence type="ECO:0000259" key="2">
    <source>
        <dbReference type="Pfam" id="PF18912"/>
    </source>
</evidence>